<organism evidence="1 2">
    <name type="scientific">Solanum tuberosum</name>
    <name type="common">Potato</name>
    <dbReference type="NCBI Taxonomy" id="4113"/>
    <lineage>
        <taxon>Eukaryota</taxon>
        <taxon>Viridiplantae</taxon>
        <taxon>Streptophyta</taxon>
        <taxon>Embryophyta</taxon>
        <taxon>Tracheophyta</taxon>
        <taxon>Spermatophyta</taxon>
        <taxon>Magnoliopsida</taxon>
        <taxon>eudicotyledons</taxon>
        <taxon>Gunneridae</taxon>
        <taxon>Pentapetalae</taxon>
        <taxon>asterids</taxon>
        <taxon>lamiids</taxon>
        <taxon>Solanales</taxon>
        <taxon>Solanaceae</taxon>
        <taxon>Solanoideae</taxon>
        <taxon>Solaneae</taxon>
        <taxon>Solanum</taxon>
    </lineage>
</organism>
<protein>
    <submittedName>
        <fullName evidence="1">Uncharacterized protein</fullName>
    </submittedName>
</protein>
<dbReference type="InParanoid" id="M1DQU2"/>
<proteinExistence type="predicted"/>
<dbReference type="PaxDb" id="4113-PGSC0003DMT400092907"/>
<reference evidence="1" key="2">
    <citation type="submission" date="2015-06" db="UniProtKB">
        <authorList>
            <consortium name="EnsemblPlants"/>
        </authorList>
    </citation>
    <scope>IDENTIFICATION</scope>
    <source>
        <strain evidence="1">DM1-3 516 R44</strain>
    </source>
</reference>
<evidence type="ECO:0000313" key="1">
    <source>
        <dbReference type="EnsemblPlants" id="PGSC0003DMT400092907"/>
    </source>
</evidence>
<dbReference type="EnsemblPlants" id="PGSC0003DMT400092907">
    <property type="protein sequence ID" value="PGSC0003DMT400092907"/>
    <property type="gene ID" value="PGSC0003DMG400042478"/>
</dbReference>
<dbReference type="Proteomes" id="UP000011115">
    <property type="component" value="Unassembled WGS sequence"/>
</dbReference>
<reference evidence="2" key="1">
    <citation type="journal article" date="2011" name="Nature">
        <title>Genome sequence and analysis of the tuber crop potato.</title>
        <authorList>
            <consortium name="The Potato Genome Sequencing Consortium"/>
        </authorList>
    </citation>
    <scope>NUCLEOTIDE SEQUENCE [LARGE SCALE GENOMIC DNA]</scope>
    <source>
        <strain evidence="2">cv. DM1-3 516 R44</strain>
    </source>
</reference>
<accession>M1DQU2</accession>
<sequence>MQFADAPPVLGSVVCKLRRSRGFLVICRVLSAIISRCRRMTWRLSLLLFHRRFMLAFNIFTFWTIGRYSTASRKYSAKRGLLLSSPFDPSSSGLRILEQNGE</sequence>
<dbReference type="AlphaFoldDB" id="M1DQU2"/>
<evidence type="ECO:0000313" key="2">
    <source>
        <dbReference type="Proteomes" id="UP000011115"/>
    </source>
</evidence>
<dbReference type="HOGENOM" id="CLU_2282439_0_0_1"/>
<keyword evidence="2" id="KW-1185">Reference proteome</keyword>
<dbReference type="Gramene" id="PGSC0003DMT400092907">
    <property type="protein sequence ID" value="PGSC0003DMT400092907"/>
    <property type="gene ID" value="PGSC0003DMG400042478"/>
</dbReference>
<name>M1DQU2_SOLTU</name>